<organism evidence="2">
    <name type="scientific">Ornithinibacillus sp. 4-3</name>
    <dbReference type="NCBI Taxonomy" id="3231488"/>
    <lineage>
        <taxon>Bacteria</taxon>
        <taxon>Bacillati</taxon>
        <taxon>Bacillota</taxon>
        <taxon>Bacilli</taxon>
        <taxon>Bacillales</taxon>
        <taxon>Bacillaceae</taxon>
        <taxon>Ornithinibacillus</taxon>
    </lineage>
</organism>
<reference evidence="2" key="1">
    <citation type="submission" date="2024-07" db="EMBL/GenBank/DDBJ databases">
        <title>Halotolerant mesophilic bacterium Ornithinibacillus sp. 4-3, sp. nov., isolated from soil.</title>
        <authorList>
            <person name="Sidarenka A.V."/>
            <person name="Guliayeva D.E."/>
            <person name="Leanovich S.I."/>
            <person name="Hileuskaya K.S."/>
            <person name="Akhremchuk A.E."/>
            <person name="Sikolenko M.A."/>
            <person name="Valentovich L.N."/>
        </authorList>
    </citation>
    <scope>NUCLEOTIDE SEQUENCE</scope>
    <source>
        <strain evidence="2">4-3</strain>
    </source>
</reference>
<gene>
    <name evidence="2" type="ORF">AB4Y30_02095</name>
</gene>
<evidence type="ECO:0000313" key="2">
    <source>
        <dbReference type="EMBL" id="XDK33182.1"/>
    </source>
</evidence>
<name>A0AB39HMK9_9BACI</name>
<feature type="signal peptide" evidence="1">
    <location>
        <begin position="1"/>
        <end position="18"/>
    </location>
</feature>
<dbReference type="EMBL" id="CP162599">
    <property type="protein sequence ID" value="XDK33182.1"/>
    <property type="molecule type" value="Genomic_DNA"/>
</dbReference>
<feature type="chain" id="PRO_5044335067" evidence="1">
    <location>
        <begin position="19"/>
        <end position="177"/>
    </location>
</feature>
<protein>
    <submittedName>
        <fullName evidence="2">Uncharacterized protein</fullName>
    </submittedName>
</protein>
<accession>A0AB39HMK9</accession>
<proteinExistence type="predicted"/>
<evidence type="ECO:0000256" key="1">
    <source>
        <dbReference type="SAM" id="SignalP"/>
    </source>
</evidence>
<sequence>MKKIIILLFLVLAVLLTACNKKNTEEELNGFIEDFNINVQETDFPEIQEEPTQEKKQQDELYWQSIYEVIEEDREFEIKIKYDRRDRIVGYNVSIYGDSDFIHFEDENIKMGTIVAKTLGLDTELFEENAHYYVGNFNFASMDSHEYEEKDYIIQITENSDNLSGQGHLIMDFTKVE</sequence>
<dbReference type="RefSeq" id="WP_368653864.1">
    <property type="nucleotide sequence ID" value="NZ_CP162599.1"/>
</dbReference>
<keyword evidence="1" id="KW-0732">Signal</keyword>
<dbReference type="PROSITE" id="PS51257">
    <property type="entry name" value="PROKAR_LIPOPROTEIN"/>
    <property type="match status" value="1"/>
</dbReference>
<dbReference type="AlphaFoldDB" id="A0AB39HMK9"/>